<feature type="region of interest" description="Disordered" evidence="1">
    <location>
        <begin position="1"/>
        <end position="30"/>
    </location>
</feature>
<proteinExistence type="predicted"/>
<accession>A0AAD6X3F7</accession>
<reference evidence="2" key="1">
    <citation type="submission" date="2023-03" db="EMBL/GenBank/DDBJ databases">
        <title>Massive genome expansion in bonnet fungi (Mycena s.s.) driven by repeated elements and novel gene families across ecological guilds.</title>
        <authorList>
            <consortium name="Lawrence Berkeley National Laboratory"/>
            <person name="Harder C.B."/>
            <person name="Miyauchi S."/>
            <person name="Viragh M."/>
            <person name="Kuo A."/>
            <person name="Thoen E."/>
            <person name="Andreopoulos B."/>
            <person name="Lu D."/>
            <person name="Skrede I."/>
            <person name="Drula E."/>
            <person name="Henrissat B."/>
            <person name="Morin E."/>
            <person name="Kohler A."/>
            <person name="Barry K."/>
            <person name="LaButti K."/>
            <person name="Morin E."/>
            <person name="Salamov A."/>
            <person name="Lipzen A."/>
            <person name="Mereny Z."/>
            <person name="Hegedus B."/>
            <person name="Baldrian P."/>
            <person name="Stursova M."/>
            <person name="Weitz H."/>
            <person name="Taylor A."/>
            <person name="Grigoriev I.V."/>
            <person name="Nagy L.G."/>
            <person name="Martin F."/>
            <person name="Kauserud H."/>
        </authorList>
    </citation>
    <scope>NUCLEOTIDE SEQUENCE</scope>
    <source>
        <strain evidence="2">CBHHK200</strain>
    </source>
</reference>
<dbReference type="AlphaFoldDB" id="A0AAD6X3F7"/>
<keyword evidence="3" id="KW-1185">Reference proteome</keyword>
<comment type="caution">
    <text evidence="2">The sequence shown here is derived from an EMBL/GenBank/DDBJ whole genome shotgun (WGS) entry which is preliminary data.</text>
</comment>
<evidence type="ECO:0000313" key="2">
    <source>
        <dbReference type="EMBL" id="KAJ7035257.1"/>
    </source>
</evidence>
<sequence>MSTTSPPSSSNPPPPQPAAGKKPPSKSKSEWLAPAILTARTITAAAECAPFPYITGVSGTVLILLETVQKVKKNCEDLKELCNSTTEIVTTLHDQLRVHGNTAAVKFKDFCEELESHSIQLSRSCNLCCSESAQPI</sequence>
<organism evidence="2 3">
    <name type="scientific">Mycena alexandri</name>
    <dbReference type="NCBI Taxonomy" id="1745969"/>
    <lineage>
        <taxon>Eukaryota</taxon>
        <taxon>Fungi</taxon>
        <taxon>Dikarya</taxon>
        <taxon>Basidiomycota</taxon>
        <taxon>Agaricomycotina</taxon>
        <taxon>Agaricomycetes</taxon>
        <taxon>Agaricomycetidae</taxon>
        <taxon>Agaricales</taxon>
        <taxon>Marasmiineae</taxon>
        <taxon>Mycenaceae</taxon>
        <taxon>Mycena</taxon>
    </lineage>
</organism>
<gene>
    <name evidence="2" type="ORF">C8F04DRAFT_1098662</name>
</gene>
<name>A0AAD6X3F7_9AGAR</name>
<evidence type="ECO:0000313" key="3">
    <source>
        <dbReference type="Proteomes" id="UP001218188"/>
    </source>
</evidence>
<dbReference type="EMBL" id="JARJCM010000051">
    <property type="protein sequence ID" value="KAJ7035257.1"/>
    <property type="molecule type" value="Genomic_DNA"/>
</dbReference>
<protein>
    <submittedName>
        <fullName evidence="2">Uncharacterized protein</fullName>
    </submittedName>
</protein>
<evidence type="ECO:0000256" key="1">
    <source>
        <dbReference type="SAM" id="MobiDB-lite"/>
    </source>
</evidence>
<dbReference type="Proteomes" id="UP001218188">
    <property type="component" value="Unassembled WGS sequence"/>
</dbReference>